<dbReference type="Gene3D" id="3.30.70.360">
    <property type="match status" value="1"/>
</dbReference>
<comment type="caution">
    <text evidence="7">The sequence shown here is derived from an EMBL/GenBank/DDBJ whole genome shotgun (WGS) entry which is preliminary data.</text>
</comment>
<dbReference type="CDD" id="cd05651">
    <property type="entry name" value="M20_ArgE_DapE-like"/>
    <property type="match status" value="1"/>
</dbReference>
<name>A0A8J8FC10_9BACT</name>
<dbReference type="PANTHER" id="PTHR43808:SF31">
    <property type="entry name" value="N-ACETYL-L-CITRULLINE DEACETYLASE"/>
    <property type="match status" value="1"/>
</dbReference>
<reference evidence="7" key="1">
    <citation type="submission" date="2019-10" db="EMBL/GenBank/DDBJ databases">
        <title>Draft genome sequence of Panacibacter sp. KCS-6.</title>
        <authorList>
            <person name="Yim K.J."/>
        </authorList>
    </citation>
    <scope>NUCLEOTIDE SEQUENCE</scope>
    <source>
        <strain evidence="7">KCS-6</strain>
    </source>
</reference>
<evidence type="ECO:0000256" key="3">
    <source>
        <dbReference type="ARBA" id="ARBA00022801"/>
    </source>
</evidence>
<evidence type="ECO:0000259" key="6">
    <source>
        <dbReference type="Pfam" id="PF07687"/>
    </source>
</evidence>
<comment type="cofactor">
    <cofactor evidence="1">
        <name>Zn(2+)</name>
        <dbReference type="ChEBI" id="CHEBI:29105"/>
    </cofactor>
</comment>
<dbReference type="Pfam" id="PF01546">
    <property type="entry name" value="Peptidase_M20"/>
    <property type="match status" value="1"/>
</dbReference>
<dbReference type="InterPro" id="IPR036264">
    <property type="entry name" value="Bact_exopeptidase_dim_dom"/>
</dbReference>
<dbReference type="SUPFAM" id="SSF53187">
    <property type="entry name" value="Zn-dependent exopeptidases"/>
    <property type="match status" value="1"/>
</dbReference>
<dbReference type="GO" id="GO:0008777">
    <property type="term" value="F:acetylornithine deacetylase activity"/>
    <property type="evidence" value="ECO:0007669"/>
    <property type="project" value="TreeGrafter"/>
</dbReference>
<dbReference type="InterPro" id="IPR050072">
    <property type="entry name" value="Peptidase_M20A"/>
</dbReference>
<dbReference type="RefSeq" id="WP_171607190.1">
    <property type="nucleotide sequence ID" value="NZ_WHPF01000005.1"/>
</dbReference>
<dbReference type="Gene3D" id="3.40.630.10">
    <property type="entry name" value="Zn peptidases"/>
    <property type="match status" value="1"/>
</dbReference>
<accession>A0A8J8FC10</accession>
<dbReference type="InterPro" id="IPR011650">
    <property type="entry name" value="Peptidase_M20_dimer"/>
</dbReference>
<keyword evidence="2" id="KW-0479">Metal-binding</keyword>
<keyword evidence="5" id="KW-0170">Cobalt</keyword>
<dbReference type="Pfam" id="PF07687">
    <property type="entry name" value="M20_dimer"/>
    <property type="match status" value="1"/>
</dbReference>
<feature type="domain" description="Peptidase M20 dimerisation" evidence="6">
    <location>
        <begin position="171"/>
        <end position="267"/>
    </location>
</feature>
<dbReference type="GO" id="GO:0006526">
    <property type="term" value="P:L-arginine biosynthetic process"/>
    <property type="evidence" value="ECO:0007669"/>
    <property type="project" value="TreeGrafter"/>
</dbReference>
<dbReference type="AlphaFoldDB" id="A0A8J8FC10"/>
<dbReference type="Proteomes" id="UP000598971">
    <property type="component" value="Unassembled WGS sequence"/>
</dbReference>
<gene>
    <name evidence="7" type="ORF">GD597_07290</name>
</gene>
<dbReference type="SUPFAM" id="SSF55031">
    <property type="entry name" value="Bacterial exopeptidase dimerisation domain"/>
    <property type="match status" value="1"/>
</dbReference>
<sequence>MSNQQLDSLFADAVGLLKKLISTPSFSKEEDNTAEIIEHFLESKNIIPHSYLNNIWAKNKYFDESKPTILLNSHHDTVKPNKAYTLDPFTPVEKDGKLYGLGSNDAGGCLVSLIATFIYYYNEPNLNYNLVIAASAEEEISGHNGVEILLPRLPKIDFGIVGEPTLMNMAVAEKGLLVLDCTTHGKAGHAAREEGDNAIYKALKDIEWFRTHTYEKVSDLLGPMKMSVTIINAGSQHNVVPHECKFTVDVRVNELYTFEEVLGVIAANTSCDVQPRSSRLRSTAISLDHPLIKAGVALGRTYYGSPTTSDKALMNFSTLKMGPGDSARSHTADEFIYIEEIRNGIDLYIQLLDKIL</sequence>
<dbReference type="InterPro" id="IPR002933">
    <property type="entry name" value="Peptidase_M20"/>
</dbReference>
<organism evidence="7 8">
    <name type="scientific">Limnovirga soli</name>
    <dbReference type="NCBI Taxonomy" id="2656915"/>
    <lineage>
        <taxon>Bacteria</taxon>
        <taxon>Pseudomonadati</taxon>
        <taxon>Bacteroidota</taxon>
        <taxon>Chitinophagia</taxon>
        <taxon>Chitinophagales</taxon>
        <taxon>Chitinophagaceae</taxon>
        <taxon>Limnovirga</taxon>
    </lineage>
</organism>
<dbReference type="InterPro" id="IPR001261">
    <property type="entry name" value="ArgE/DapE_CS"/>
</dbReference>
<keyword evidence="4" id="KW-0862">Zinc</keyword>
<evidence type="ECO:0000256" key="4">
    <source>
        <dbReference type="ARBA" id="ARBA00022833"/>
    </source>
</evidence>
<dbReference type="GO" id="GO:0046872">
    <property type="term" value="F:metal ion binding"/>
    <property type="evidence" value="ECO:0007669"/>
    <property type="project" value="UniProtKB-KW"/>
</dbReference>
<evidence type="ECO:0000313" key="7">
    <source>
        <dbReference type="EMBL" id="NNV55256.1"/>
    </source>
</evidence>
<dbReference type="PANTHER" id="PTHR43808">
    <property type="entry name" value="ACETYLORNITHINE DEACETYLASE"/>
    <property type="match status" value="1"/>
</dbReference>
<evidence type="ECO:0000256" key="5">
    <source>
        <dbReference type="ARBA" id="ARBA00023285"/>
    </source>
</evidence>
<evidence type="ECO:0000256" key="1">
    <source>
        <dbReference type="ARBA" id="ARBA00001947"/>
    </source>
</evidence>
<keyword evidence="8" id="KW-1185">Reference proteome</keyword>
<evidence type="ECO:0000313" key="8">
    <source>
        <dbReference type="Proteomes" id="UP000598971"/>
    </source>
</evidence>
<evidence type="ECO:0000256" key="2">
    <source>
        <dbReference type="ARBA" id="ARBA00022723"/>
    </source>
</evidence>
<protein>
    <submittedName>
        <fullName evidence="7">M20/M25/M40 family metallo-hydrolase</fullName>
    </submittedName>
</protein>
<proteinExistence type="predicted"/>
<dbReference type="PROSITE" id="PS00758">
    <property type="entry name" value="ARGE_DAPE_CPG2_1"/>
    <property type="match status" value="1"/>
</dbReference>
<keyword evidence="3" id="KW-0378">Hydrolase</keyword>
<dbReference type="EMBL" id="WHPF01000005">
    <property type="protein sequence ID" value="NNV55256.1"/>
    <property type="molecule type" value="Genomic_DNA"/>
</dbReference>